<dbReference type="Proteomes" id="UP000694389">
    <property type="component" value="Unassembled WGS sequence"/>
</dbReference>
<accession>A0A8C4EZF3</accession>
<dbReference type="InterPro" id="IPR041728">
    <property type="entry name" value="GPAT/DHAPAT_LPLAT"/>
</dbReference>
<feature type="transmembrane region" description="Helical" evidence="7">
    <location>
        <begin position="150"/>
        <end position="175"/>
    </location>
</feature>
<evidence type="ECO:0000256" key="2">
    <source>
        <dbReference type="ARBA" id="ARBA00007937"/>
    </source>
</evidence>
<evidence type="ECO:0000256" key="6">
    <source>
        <dbReference type="ARBA" id="ARBA00025707"/>
    </source>
</evidence>
<proteinExistence type="inferred from homology"/>
<keyword evidence="4 7" id="KW-0472">Membrane</keyword>
<dbReference type="SMART" id="SM00563">
    <property type="entry name" value="PlsC"/>
    <property type="match status" value="1"/>
</dbReference>
<evidence type="ECO:0000256" key="1">
    <source>
        <dbReference type="ARBA" id="ARBA00004370"/>
    </source>
</evidence>
<keyword evidence="7" id="KW-0812">Transmembrane</keyword>
<keyword evidence="5" id="KW-0012">Acyltransferase</keyword>
<comment type="similarity">
    <text evidence="2">Belongs to the GPAT/DAPAT family.</text>
</comment>
<sequence>MTSSSQYKDSGRAGLEDVDEFVDILEERRRSSDLGYAFRTFNPQPYKGAPSCSTADLNKAVLESQYLSYMAKETGSSVEEVREEVCGILEEMSQNLQLGFIRMMAYTLSKVFKRLFTSILVNMEGLNMLQQAVQESPVILMPNHRSYMDFLAISYILFTYDIPVPVIAAGIPLAGMKMVGEILRRSGAFFIRRAIGSDKLYWAVLSEYVKTIVRRGFAPVEFYVEGLRSRTLKSLLPKLGMMHMVLEPFFKGEVYDITLVPISISYDRVLEESLLAHELLGVPKPKESTTGLLKATKVLQENYGSMHVNFGRPLSVRQLCHGKINRCQFNLVPRDLPQQPSAEAQACVSWLAHLMVRIQEEGLLISPWSLMACMLLQAPTTVLTEEGLLWHQLTEKTLWLRKLALDFGARLNWPGQVPDSDVISSTVALHCSVVQRKAGRVYLVQENEPLRKCPISPEDGVIRMAAPLLMLASYRNQSMHVFVRPAMLATAIRVTESTQRDELFSFFCFLQDVFSNEFIFIPGKSPQDFEEACVLLKKCGAVNFSQQEVMVLDAGSEVLSFLQALLQPFIDSYQIVIPGSVDWH</sequence>
<dbReference type="InterPro" id="IPR002123">
    <property type="entry name" value="Plipid/glycerol_acylTrfase"/>
</dbReference>
<evidence type="ECO:0000256" key="5">
    <source>
        <dbReference type="ARBA" id="ARBA00023315"/>
    </source>
</evidence>
<reference evidence="9" key="2">
    <citation type="submission" date="2025-09" db="UniProtKB">
        <authorList>
            <consortium name="Ensembl"/>
        </authorList>
    </citation>
    <scope>IDENTIFICATION</scope>
</reference>
<dbReference type="GO" id="GO:0006631">
    <property type="term" value="P:fatty acid metabolic process"/>
    <property type="evidence" value="ECO:0007669"/>
    <property type="project" value="TreeGrafter"/>
</dbReference>
<dbReference type="Pfam" id="PF19277">
    <property type="entry name" value="GPAT_C"/>
    <property type="match status" value="1"/>
</dbReference>
<keyword evidence="7" id="KW-1133">Transmembrane helix</keyword>
<keyword evidence="10" id="KW-1185">Reference proteome</keyword>
<evidence type="ECO:0000313" key="9">
    <source>
        <dbReference type="Ensembl" id="ENSDLAP00005026555.1"/>
    </source>
</evidence>
<dbReference type="GO" id="GO:0004366">
    <property type="term" value="F:glycerol-3-phosphate O-acyltransferase activity"/>
    <property type="evidence" value="ECO:0007669"/>
    <property type="project" value="TreeGrafter"/>
</dbReference>
<dbReference type="PANTHER" id="PTHR12563">
    <property type="entry name" value="GLYCEROL-3-PHOSPHATE ACYLTRANSFERASE"/>
    <property type="match status" value="1"/>
</dbReference>
<organism evidence="9 10">
    <name type="scientific">Dicentrarchus labrax</name>
    <name type="common">European seabass</name>
    <name type="synonym">Morone labrax</name>
    <dbReference type="NCBI Taxonomy" id="13489"/>
    <lineage>
        <taxon>Eukaryota</taxon>
        <taxon>Metazoa</taxon>
        <taxon>Chordata</taxon>
        <taxon>Craniata</taxon>
        <taxon>Vertebrata</taxon>
        <taxon>Euteleostomi</taxon>
        <taxon>Actinopterygii</taxon>
        <taxon>Neopterygii</taxon>
        <taxon>Teleostei</taxon>
        <taxon>Neoteleostei</taxon>
        <taxon>Acanthomorphata</taxon>
        <taxon>Eupercaria</taxon>
        <taxon>Moronidae</taxon>
        <taxon>Dicentrarchus</taxon>
    </lineage>
</organism>
<name>A0A8C4EZF3_DICLA</name>
<dbReference type="Ensembl" id="ENSDLAT00005028357.2">
    <property type="protein sequence ID" value="ENSDLAP00005026555.1"/>
    <property type="gene ID" value="ENSDLAG00005011948.2"/>
</dbReference>
<keyword evidence="3" id="KW-0808">Transferase</keyword>
<evidence type="ECO:0000259" key="8">
    <source>
        <dbReference type="SMART" id="SM00563"/>
    </source>
</evidence>
<dbReference type="GO" id="GO:0016287">
    <property type="term" value="F:glycerone-phosphate O-acyltransferase activity"/>
    <property type="evidence" value="ECO:0007669"/>
    <property type="project" value="TreeGrafter"/>
</dbReference>
<dbReference type="GO" id="GO:0031966">
    <property type="term" value="C:mitochondrial membrane"/>
    <property type="evidence" value="ECO:0007669"/>
    <property type="project" value="TreeGrafter"/>
</dbReference>
<dbReference type="AlphaFoldDB" id="A0A8C4EZF3"/>
<dbReference type="GO" id="GO:0005778">
    <property type="term" value="C:peroxisomal membrane"/>
    <property type="evidence" value="ECO:0007669"/>
    <property type="project" value="TreeGrafter"/>
</dbReference>
<feature type="domain" description="Phospholipid/glycerol acyltransferase" evidence="8">
    <location>
        <begin position="138"/>
        <end position="267"/>
    </location>
</feature>
<protein>
    <submittedName>
        <fullName evidence="9">Glyceronephosphate O-acyltransferase 2</fullName>
    </submittedName>
</protein>
<dbReference type="InterPro" id="IPR045520">
    <property type="entry name" value="GPAT/DHAPAT_C"/>
</dbReference>
<evidence type="ECO:0000256" key="3">
    <source>
        <dbReference type="ARBA" id="ARBA00022679"/>
    </source>
</evidence>
<dbReference type="GO" id="GO:0019432">
    <property type="term" value="P:triglyceride biosynthetic process"/>
    <property type="evidence" value="ECO:0007669"/>
    <property type="project" value="TreeGrafter"/>
</dbReference>
<dbReference type="SUPFAM" id="SSF69593">
    <property type="entry name" value="Glycerol-3-phosphate (1)-acyltransferase"/>
    <property type="match status" value="1"/>
</dbReference>
<dbReference type="GeneTree" id="ENSGT00520000055570"/>
<comment type="subcellular location">
    <subcellularLocation>
        <location evidence="1">Membrane</location>
    </subcellularLocation>
</comment>
<dbReference type="PANTHER" id="PTHR12563:SF22">
    <property type="entry name" value="DIHYDROXYACETONE PHOSPHATE ACYLTRANSFERASE ISOFORM X1"/>
    <property type="match status" value="1"/>
</dbReference>
<dbReference type="Pfam" id="PF01553">
    <property type="entry name" value="Acyltransferase"/>
    <property type="match status" value="1"/>
</dbReference>
<reference evidence="9" key="1">
    <citation type="submission" date="2025-08" db="UniProtKB">
        <authorList>
            <consortium name="Ensembl"/>
        </authorList>
    </citation>
    <scope>IDENTIFICATION</scope>
</reference>
<dbReference type="CDD" id="cd07993">
    <property type="entry name" value="LPLAT_DHAPAT-like"/>
    <property type="match status" value="1"/>
</dbReference>
<evidence type="ECO:0000256" key="7">
    <source>
        <dbReference type="SAM" id="Phobius"/>
    </source>
</evidence>
<comment type="pathway">
    <text evidence="6">Phospholipid metabolism.</text>
</comment>
<dbReference type="InterPro" id="IPR022284">
    <property type="entry name" value="GPAT/DHAPAT"/>
</dbReference>
<evidence type="ECO:0000256" key="4">
    <source>
        <dbReference type="ARBA" id="ARBA00023136"/>
    </source>
</evidence>
<dbReference type="GO" id="GO:0008654">
    <property type="term" value="P:phospholipid biosynthetic process"/>
    <property type="evidence" value="ECO:0007669"/>
    <property type="project" value="TreeGrafter"/>
</dbReference>
<gene>
    <name evidence="9" type="primary">gnpat2</name>
</gene>
<dbReference type="GO" id="GO:0008611">
    <property type="term" value="P:ether lipid biosynthetic process"/>
    <property type="evidence" value="ECO:0007669"/>
    <property type="project" value="TreeGrafter"/>
</dbReference>
<evidence type="ECO:0000313" key="10">
    <source>
        <dbReference type="Proteomes" id="UP000694389"/>
    </source>
</evidence>